<dbReference type="RefSeq" id="WP_189529464.1">
    <property type="nucleotide sequence ID" value="NZ_BMSV01000001.1"/>
</dbReference>
<organism evidence="8 9">
    <name type="scientific">Streptomyces roseolilacinus</name>
    <dbReference type="NCBI Taxonomy" id="66904"/>
    <lineage>
        <taxon>Bacteria</taxon>
        <taxon>Bacillati</taxon>
        <taxon>Actinomycetota</taxon>
        <taxon>Actinomycetes</taxon>
        <taxon>Kitasatosporales</taxon>
        <taxon>Streptomycetaceae</taxon>
        <taxon>Streptomyces</taxon>
    </lineage>
</organism>
<dbReference type="InterPro" id="IPR011009">
    <property type="entry name" value="Kinase-like_dom_sf"/>
</dbReference>
<feature type="compositionally biased region" description="Basic and acidic residues" evidence="6">
    <location>
        <begin position="333"/>
        <end position="387"/>
    </location>
</feature>
<dbReference type="InterPro" id="IPR008271">
    <property type="entry name" value="Ser/Thr_kinase_AS"/>
</dbReference>
<evidence type="ECO:0000259" key="7">
    <source>
        <dbReference type="PROSITE" id="PS50011"/>
    </source>
</evidence>
<keyword evidence="9" id="KW-1185">Reference proteome</keyword>
<evidence type="ECO:0000256" key="3">
    <source>
        <dbReference type="ARBA" id="ARBA00022777"/>
    </source>
</evidence>
<proteinExistence type="predicted"/>
<dbReference type="Gene3D" id="3.30.200.20">
    <property type="entry name" value="Phosphorylase Kinase, domain 1"/>
    <property type="match status" value="1"/>
</dbReference>
<evidence type="ECO:0000313" key="8">
    <source>
        <dbReference type="EMBL" id="GGP89358.1"/>
    </source>
</evidence>
<dbReference type="GO" id="GO:0005524">
    <property type="term" value="F:ATP binding"/>
    <property type="evidence" value="ECO:0007669"/>
    <property type="project" value="UniProtKB-UniRule"/>
</dbReference>
<dbReference type="PROSITE" id="PS00108">
    <property type="entry name" value="PROTEIN_KINASE_ST"/>
    <property type="match status" value="1"/>
</dbReference>
<dbReference type="PANTHER" id="PTHR43289">
    <property type="entry name" value="MITOGEN-ACTIVATED PROTEIN KINASE KINASE KINASE 20-RELATED"/>
    <property type="match status" value="1"/>
</dbReference>
<dbReference type="SMART" id="SM00220">
    <property type="entry name" value="S_TKc"/>
    <property type="match status" value="1"/>
</dbReference>
<dbReference type="CDD" id="cd14014">
    <property type="entry name" value="STKc_PknB_like"/>
    <property type="match status" value="1"/>
</dbReference>
<evidence type="ECO:0000256" key="4">
    <source>
        <dbReference type="ARBA" id="ARBA00022840"/>
    </source>
</evidence>
<feature type="region of interest" description="Disordered" evidence="6">
    <location>
        <begin position="305"/>
        <end position="425"/>
    </location>
</feature>
<feature type="domain" description="Protein kinase" evidence="7">
    <location>
        <begin position="22"/>
        <end position="286"/>
    </location>
</feature>
<protein>
    <recommendedName>
        <fullName evidence="7">Protein kinase domain-containing protein</fullName>
    </recommendedName>
</protein>
<sequence length="641" mass="69821">MTGVGTRLLPLGGDDPRALGPYRLLGRLGSGGMGRVYLARTGPGGPLAAVKTLLAEGEVGAHDRRRFAREVTLAQRVDDRYTARVLGADPEAPTPWMAIEYIAAPSLAELVRTAGRLPASAVRWVAAGTAQALLALHGQGIVHRDVKPQNVLLPLEGPRLIDFGISHAQDITRTTLTLGTIAFTSPEQARGEPSTERSDVYSLGATLFHLAVGRPPYPEGEDTLRLLARVSRGDLDLTGLPKELVPLVRPCLAVDPAGRPRPADVLDRFPEKARRLPASAGGSRWLPPRWTELIGAYERQGAEWERAAPAGPVAAAADDPTRAVPPPGPTRTYTEERERARARARAQERERERRQEQARERARERERERARAQERERVQEHERAQERRRARQRPRTRASAGARTASPAPAPAPTPSPPPAKKSSGAGWAPLVLAVLVLLFTARTCDDAARTTTPPSTAGSGGGSATRPTPGYAYTPRTPTPSARDLAFRAVRGGDCLDVYDDGYDRWSRPAPIRVDCDSASAYVRVTRAGPAATCDAGPGRDRWANHADDGVRTVLCLSRQFRTGQCFTAEIDGDGEASADLMEIWNCAHDRVPKGRTHILQITGHYRTPSDGRLRCPDEDTRYWTWKVNEGRSYVCTRVA</sequence>
<evidence type="ECO:0000256" key="5">
    <source>
        <dbReference type="PROSITE-ProRule" id="PRU10141"/>
    </source>
</evidence>
<feature type="compositionally biased region" description="Low complexity" evidence="6">
    <location>
        <begin position="397"/>
        <end position="407"/>
    </location>
</feature>
<dbReference type="SUPFAM" id="SSF56112">
    <property type="entry name" value="Protein kinase-like (PK-like)"/>
    <property type="match status" value="1"/>
</dbReference>
<feature type="compositionally biased region" description="Low complexity" evidence="6">
    <location>
        <begin position="307"/>
        <end position="318"/>
    </location>
</feature>
<feature type="binding site" evidence="5">
    <location>
        <position position="51"/>
    </location>
    <ligand>
        <name>ATP</name>
        <dbReference type="ChEBI" id="CHEBI:30616"/>
    </ligand>
</feature>
<dbReference type="Pfam" id="PF00069">
    <property type="entry name" value="Pkinase"/>
    <property type="match status" value="1"/>
</dbReference>
<dbReference type="InterPro" id="IPR000719">
    <property type="entry name" value="Prot_kinase_dom"/>
</dbReference>
<feature type="region of interest" description="Disordered" evidence="6">
    <location>
        <begin position="448"/>
        <end position="481"/>
    </location>
</feature>
<dbReference type="AlphaFoldDB" id="A0A918AVU3"/>
<dbReference type="PROSITE" id="PS50011">
    <property type="entry name" value="PROTEIN_KINASE_DOM"/>
    <property type="match status" value="1"/>
</dbReference>
<keyword evidence="3" id="KW-0418">Kinase</keyword>
<evidence type="ECO:0000313" key="9">
    <source>
        <dbReference type="Proteomes" id="UP000654123"/>
    </source>
</evidence>
<accession>A0A918AVU3</accession>
<dbReference type="Proteomes" id="UP000654123">
    <property type="component" value="Unassembled WGS sequence"/>
</dbReference>
<dbReference type="InterPro" id="IPR017441">
    <property type="entry name" value="Protein_kinase_ATP_BS"/>
</dbReference>
<dbReference type="EMBL" id="BMSV01000001">
    <property type="protein sequence ID" value="GGP89358.1"/>
    <property type="molecule type" value="Genomic_DNA"/>
</dbReference>
<dbReference type="PANTHER" id="PTHR43289:SF34">
    <property type="entry name" value="SERINE_THREONINE-PROTEIN KINASE YBDM-RELATED"/>
    <property type="match status" value="1"/>
</dbReference>
<keyword evidence="4 5" id="KW-0067">ATP-binding</keyword>
<name>A0A918AVU3_9ACTN</name>
<dbReference type="PROSITE" id="PS00107">
    <property type="entry name" value="PROTEIN_KINASE_ATP"/>
    <property type="match status" value="1"/>
</dbReference>
<evidence type="ECO:0000256" key="2">
    <source>
        <dbReference type="ARBA" id="ARBA00022741"/>
    </source>
</evidence>
<reference evidence="8" key="1">
    <citation type="journal article" date="2014" name="Int. J. Syst. Evol. Microbiol.">
        <title>Complete genome sequence of Corynebacterium casei LMG S-19264T (=DSM 44701T), isolated from a smear-ripened cheese.</title>
        <authorList>
            <consortium name="US DOE Joint Genome Institute (JGI-PGF)"/>
            <person name="Walter F."/>
            <person name="Albersmeier A."/>
            <person name="Kalinowski J."/>
            <person name="Ruckert C."/>
        </authorList>
    </citation>
    <scope>NUCLEOTIDE SEQUENCE</scope>
    <source>
        <strain evidence="8">JCM 4335</strain>
    </source>
</reference>
<reference evidence="8" key="2">
    <citation type="submission" date="2020-09" db="EMBL/GenBank/DDBJ databases">
        <authorList>
            <person name="Sun Q."/>
            <person name="Ohkuma M."/>
        </authorList>
    </citation>
    <scope>NUCLEOTIDE SEQUENCE</scope>
    <source>
        <strain evidence="8">JCM 4335</strain>
    </source>
</reference>
<keyword evidence="1" id="KW-0808">Transferase</keyword>
<feature type="compositionally biased region" description="Pro residues" evidence="6">
    <location>
        <begin position="408"/>
        <end position="420"/>
    </location>
</feature>
<evidence type="ECO:0000256" key="1">
    <source>
        <dbReference type="ARBA" id="ARBA00022679"/>
    </source>
</evidence>
<comment type="caution">
    <text evidence="8">The sequence shown here is derived from an EMBL/GenBank/DDBJ whole genome shotgun (WGS) entry which is preliminary data.</text>
</comment>
<evidence type="ECO:0000256" key="6">
    <source>
        <dbReference type="SAM" id="MobiDB-lite"/>
    </source>
</evidence>
<gene>
    <name evidence="8" type="ORF">GCM10010249_03930</name>
</gene>
<dbReference type="Gene3D" id="1.10.510.10">
    <property type="entry name" value="Transferase(Phosphotransferase) domain 1"/>
    <property type="match status" value="1"/>
</dbReference>
<dbReference type="GO" id="GO:0004674">
    <property type="term" value="F:protein serine/threonine kinase activity"/>
    <property type="evidence" value="ECO:0007669"/>
    <property type="project" value="TreeGrafter"/>
</dbReference>
<keyword evidence="2 5" id="KW-0547">Nucleotide-binding</keyword>